<evidence type="ECO:0008006" key="4">
    <source>
        <dbReference type="Google" id="ProtNLM"/>
    </source>
</evidence>
<gene>
    <name evidence="2" type="ORF">Esi_0175_0033</name>
</gene>
<organism evidence="2 3">
    <name type="scientific">Ectocarpus siliculosus</name>
    <name type="common">Brown alga</name>
    <name type="synonym">Conferva siliculosa</name>
    <dbReference type="NCBI Taxonomy" id="2880"/>
    <lineage>
        <taxon>Eukaryota</taxon>
        <taxon>Sar</taxon>
        <taxon>Stramenopiles</taxon>
        <taxon>Ochrophyta</taxon>
        <taxon>PX clade</taxon>
        <taxon>Phaeophyceae</taxon>
        <taxon>Ectocarpales</taxon>
        <taxon>Ectocarpaceae</taxon>
        <taxon>Ectocarpus</taxon>
    </lineage>
</organism>
<dbReference type="SUPFAM" id="SSF54160">
    <property type="entry name" value="Chromo domain-like"/>
    <property type="match status" value="1"/>
</dbReference>
<evidence type="ECO:0000256" key="1">
    <source>
        <dbReference type="SAM" id="MobiDB-lite"/>
    </source>
</evidence>
<feature type="region of interest" description="Disordered" evidence="1">
    <location>
        <begin position="104"/>
        <end position="141"/>
    </location>
</feature>
<sequence>MSTRCVTDFDVTYGSALAPAGFHRTTTRVGGSANLNTTASSQQSFLWTHEGLSRGNPVVQVSVTYDDEPGPEGFERVSRDLAKGGTSGRKAFLWLKRHAQQIPRTASATALDQRRRSSNDTKESGHEAAAAAADAAAQEEGDSGVLPIGEVVVAFGSSDPNVEEATEAAEQERAAGAVDGAGGEGGSVEERRVVRVWERLDRSLNPSTAVAAEDDGGGQQQQQGGGSAVFLWFRRVSEEEPLSWSAHSLTVGDWLDARDSDGTWCVAQVVRIEGESMRVHFQGYHSRYDEDIRVESLKLAKLGTHTSGRDTGQSTRRPGAPWGITPNEVRDVIRRVKGLLPEVLREGEVGSGDGYGGGGGQGQHGPEARLWEMDLPAFIERCLSSSINDLQALPFINDLFKLVLEIIAVRLWKPAPMPRHLLQTMSRLGHGDRRCTWYYASYGRSSGTHDGPALSPGAGAGGGGGGGGGAGGGGSGGGTGGVSEEEFLFVERKPEWDKVYVQQTRGGIRAGFQSDASRLYVANMNHFGRAGGYAAILSRIDPSRAAGPVSIEEFTTYTGFLAVAPKCFASFSKDNLYFEDVRRGVMARLGRLSNDELAADEEAVMAIMSSLGVVMSAIDMKFNRTENLERFHVMFAIQLIRCPFLNPRIRGVTVLSDIIEVTIRNATR</sequence>
<dbReference type="OrthoDB" id="10671860at2759"/>
<feature type="compositionally biased region" description="Basic and acidic residues" evidence="1">
    <location>
        <begin position="112"/>
        <end position="126"/>
    </location>
</feature>
<dbReference type="CDD" id="cd20104">
    <property type="entry name" value="MBT_PHF20L1-like"/>
    <property type="match status" value="1"/>
</dbReference>
<dbReference type="Gene3D" id="2.30.30.140">
    <property type="match status" value="1"/>
</dbReference>
<proteinExistence type="predicted"/>
<name>D7FN61_ECTSI</name>
<accession>D7FN61</accession>
<dbReference type="EMBL" id="FN648255">
    <property type="protein sequence ID" value="CBJ30122.1"/>
    <property type="molecule type" value="Genomic_DNA"/>
</dbReference>
<evidence type="ECO:0000313" key="2">
    <source>
        <dbReference type="EMBL" id="CBJ30122.1"/>
    </source>
</evidence>
<keyword evidence="3" id="KW-1185">Reference proteome</keyword>
<dbReference type="EMBL" id="FN649741">
    <property type="protein sequence ID" value="CBJ30122.1"/>
    <property type="molecule type" value="Genomic_DNA"/>
</dbReference>
<feature type="region of interest" description="Disordered" evidence="1">
    <location>
        <begin position="450"/>
        <end position="479"/>
    </location>
</feature>
<feature type="compositionally biased region" description="Gly residues" evidence="1">
    <location>
        <begin position="458"/>
        <end position="479"/>
    </location>
</feature>
<evidence type="ECO:0000313" key="3">
    <source>
        <dbReference type="Proteomes" id="UP000002630"/>
    </source>
</evidence>
<feature type="region of interest" description="Disordered" evidence="1">
    <location>
        <begin position="160"/>
        <end position="187"/>
    </location>
</feature>
<dbReference type="InParanoid" id="D7FN61"/>
<reference evidence="2 3" key="1">
    <citation type="journal article" date="2010" name="Nature">
        <title>The Ectocarpus genome and the independent evolution of multicellularity in brown algae.</title>
        <authorList>
            <person name="Cock J.M."/>
            <person name="Sterck L."/>
            <person name="Rouze P."/>
            <person name="Scornet D."/>
            <person name="Allen A.E."/>
            <person name="Amoutzias G."/>
            <person name="Anthouard V."/>
            <person name="Artiguenave F."/>
            <person name="Aury J.M."/>
            <person name="Badger J.H."/>
            <person name="Beszteri B."/>
            <person name="Billiau K."/>
            <person name="Bonnet E."/>
            <person name="Bothwell J.H."/>
            <person name="Bowler C."/>
            <person name="Boyen C."/>
            <person name="Brownlee C."/>
            <person name="Carrano C.J."/>
            <person name="Charrier B."/>
            <person name="Cho G.Y."/>
            <person name="Coelho S.M."/>
            <person name="Collen J."/>
            <person name="Corre E."/>
            <person name="Da Silva C."/>
            <person name="Delage L."/>
            <person name="Delaroque N."/>
            <person name="Dittami S.M."/>
            <person name="Doulbeau S."/>
            <person name="Elias M."/>
            <person name="Farnham G."/>
            <person name="Gachon C.M."/>
            <person name="Gschloessl B."/>
            <person name="Heesch S."/>
            <person name="Jabbari K."/>
            <person name="Jubin C."/>
            <person name="Kawai H."/>
            <person name="Kimura K."/>
            <person name="Kloareg B."/>
            <person name="Kupper F.C."/>
            <person name="Lang D."/>
            <person name="Le Bail A."/>
            <person name="Leblanc C."/>
            <person name="Lerouge P."/>
            <person name="Lohr M."/>
            <person name="Lopez P.J."/>
            <person name="Martens C."/>
            <person name="Maumus F."/>
            <person name="Michel G."/>
            <person name="Miranda-Saavedra D."/>
            <person name="Morales J."/>
            <person name="Moreau H."/>
            <person name="Motomura T."/>
            <person name="Nagasato C."/>
            <person name="Napoli C.A."/>
            <person name="Nelson D.R."/>
            <person name="Nyvall-Collen P."/>
            <person name="Peters A.F."/>
            <person name="Pommier C."/>
            <person name="Potin P."/>
            <person name="Poulain J."/>
            <person name="Quesneville H."/>
            <person name="Read B."/>
            <person name="Rensing S.A."/>
            <person name="Ritter A."/>
            <person name="Rousvoal S."/>
            <person name="Samanta M."/>
            <person name="Samson G."/>
            <person name="Schroeder D.C."/>
            <person name="Segurens B."/>
            <person name="Strittmatter M."/>
            <person name="Tonon T."/>
            <person name="Tregear J.W."/>
            <person name="Valentin K."/>
            <person name="von Dassow P."/>
            <person name="Yamagishi T."/>
            <person name="Van de Peer Y."/>
            <person name="Wincker P."/>
        </authorList>
    </citation>
    <scope>NUCLEOTIDE SEQUENCE [LARGE SCALE GENOMIC DNA]</scope>
    <source>
        <strain evidence="3">Ec32 / CCAP1310/4</strain>
    </source>
</reference>
<dbReference type="AlphaFoldDB" id="D7FN61"/>
<feature type="region of interest" description="Disordered" evidence="1">
    <location>
        <begin position="304"/>
        <end position="323"/>
    </location>
</feature>
<protein>
    <recommendedName>
        <fullName evidence="4">Agenet domain-containing protein</fullName>
    </recommendedName>
</protein>
<dbReference type="Proteomes" id="UP000002630">
    <property type="component" value="Linkage Group LG16"/>
</dbReference>
<dbReference type="Gene3D" id="2.100.10.50">
    <property type="match status" value="1"/>
</dbReference>
<feature type="compositionally biased region" description="Polar residues" evidence="1">
    <location>
        <begin position="304"/>
        <end position="316"/>
    </location>
</feature>
<dbReference type="InterPro" id="IPR016197">
    <property type="entry name" value="Chromo-like_dom_sf"/>
</dbReference>